<evidence type="ECO:0000256" key="3">
    <source>
        <dbReference type="ARBA" id="ARBA00022679"/>
    </source>
</evidence>
<dbReference type="InterPro" id="IPR000719">
    <property type="entry name" value="Prot_kinase_dom"/>
</dbReference>
<dbReference type="Proteomes" id="UP001497392">
    <property type="component" value="Unassembled WGS sequence"/>
</dbReference>
<dbReference type="Pfam" id="PF00069">
    <property type="entry name" value="Pkinase"/>
    <property type="match status" value="1"/>
</dbReference>
<proteinExistence type="predicted"/>
<name>A0ABP1FHI8_9CHLO</name>
<accession>A0ABP1FHI8</accession>
<keyword evidence="5" id="KW-0418">Kinase</keyword>
<dbReference type="PROSITE" id="PS50011">
    <property type="entry name" value="PROTEIN_KINASE_DOM"/>
    <property type="match status" value="1"/>
</dbReference>
<evidence type="ECO:0000256" key="1">
    <source>
        <dbReference type="ARBA" id="ARBA00012513"/>
    </source>
</evidence>
<comment type="catalytic activity">
    <reaction evidence="8">
        <text>L-seryl-[protein] + ATP = O-phospho-L-seryl-[protein] + ADP + H(+)</text>
        <dbReference type="Rhea" id="RHEA:17989"/>
        <dbReference type="Rhea" id="RHEA-COMP:9863"/>
        <dbReference type="Rhea" id="RHEA-COMP:11604"/>
        <dbReference type="ChEBI" id="CHEBI:15378"/>
        <dbReference type="ChEBI" id="CHEBI:29999"/>
        <dbReference type="ChEBI" id="CHEBI:30616"/>
        <dbReference type="ChEBI" id="CHEBI:83421"/>
        <dbReference type="ChEBI" id="CHEBI:456216"/>
        <dbReference type="EC" id="2.7.11.1"/>
    </reaction>
</comment>
<protein>
    <recommendedName>
        <fullName evidence="1">non-specific serine/threonine protein kinase</fullName>
        <ecNumber evidence="1">2.7.11.1</ecNumber>
    </recommendedName>
</protein>
<evidence type="ECO:0000256" key="4">
    <source>
        <dbReference type="ARBA" id="ARBA00022741"/>
    </source>
</evidence>
<gene>
    <name evidence="10" type="primary">g525</name>
    <name evidence="10" type="ORF">VP750_LOCUS460</name>
</gene>
<evidence type="ECO:0000313" key="11">
    <source>
        <dbReference type="Proteomes" id="UP001497392"/>
    </source>
</evidence>
<keyword evidence="2" id="KW-0723">Serine/threonine-protein kinase</keyword>
<evidence type="ECO:0000256" key="2">
    <source>
        <dbReference type="ARBA" id="ARBA00022527"/>
    </source>
</evidence>
<reference evidence="10 11" key="1">
    <citation type="submission" date="2024-06" db="EMBL/GenBank/DDBJ databases">
        <authorList>
            <person name="Kraege A."/>
            <person name="Thomma B."/>
        </authorList>
    </citation>
    <scope>NUCLEOTIDE SEQUENCE [LARGE SCALE GENOMIC DNA]</scope>
</reference>
<dbReference type="EC" id="2.7.11.1" evidence="1"/>
<dbReference type="EMBL" id="CAXHTA020000001">
    <property type="protein sequence ID" value="CAL5218801.1"/>
    <property type="molecule type" value="Genomic_DNA"/>
</dbReference>
<evidence type="ECO:0000256" key="6">
    <source>
        <dbReference type="ARBA" id="ARBA00022840"/>
    </source>
</evidence>
<keyword evidence="3" id="KW-0808">Transferase</keyword>
<sequence length="463" mass="51472">MNEYRERIVIVMKKAKVFKDEKEAVEQRLMASYSRREALEKSLQTASQDQVALPHILDDLPESLDDLPDSLDDAMQGVHAAQNAHAATAAQGLASESSADAALSSLPQLDWSVVQRAIGGRKPLAAGCHGQVYSAPMAIKIAQGDYMWCLQTEAAATAGIDSPYICKPLFMSRCEDQLAMAMPLAELGSLSSYLRGPVNEPDVKGFLRIPLSRQIGHLQQLAKALQHCHAQRHIAHLDVKPDNILMMSSDRLQLSDFGCVQSLAPGKAILDQSAEELSCHPFLCPASAKDKAHAGMRDDLWGLMLTAAAMLLPVAPFQRVYDRYRKLTKEDRVERMKQEGIKGEPAQDAWFPFLHLQHTDLEYSIQKEFDPAEVKAAFRDTNFPMLDGYLEFIHGWLDSSNFQGAGWAHVAPQATWDAYGWQLDQFRKKALEAELERGITPEQKPLYGVFDVSPKGRTLCLQS</sequence>
<keyword evidence="6" id="KW-0067">ATP-binding</keyword>
<evidence type="ECO:0000313" key="10">
    <source>
        <dbReference type="EMBL" id="CAL5218801.1"/>
    </source>
</evidence>
<dbReference type="PROSITE" id="PS00108">
    <property type="entry name" value="PROTEIN_KINASE_ST"/>
    <property type="match status" value="1"/>
</dbReference>
<evidence type="ECO:0000259" key="9">
    <source>
        <dbReference type="PROSITE" id="PS50011"/>
    </source>
</evidence>
<comment type="catalytic activity">
    <reaction evidence="7">
        <text>L-threonyl-[protein] + ATP = O-phospho-L-threonyl-[protein] + ADP + H(+)</text>
        <dbReference type="Rhea" id="RHEA:46608"/>
        <dbReference type="Rhea" id="RHEA-COMP:11060"/>
        <dbReference type="Rhea" id="RHEA-COMP:11605"/>
        <dbReference type="ChEBI" id="CHEBI:15378"/>
        <dbReference type="ChEBI" id="CHEBI:30013"/>
        <dbReference type="ChEBI" id="CHEBI:30616"/>
        <dbReference type="ChEBI" id="CHEBI:61977"/>
        <dbReference type="ChEBI" id="CHEBI:456216"/>
        <dbReference type="EC" id="2.7.11.1"/>
    </reaction>
</comment>
<feature type="domain" description="Protein kinase" evidence="9">
    <location>
        <begin position="118"/>
        <end position="397"/>
    </location>
</feature>
<organism evidence="10 11">
    <name type="scientific">Coccomyxa viridis</name>
    <dbReference type="NCBI Taxonomy" id="1274662"/>
    <lineage>
        <taxon>Eukaryota</taxon>
        <taxon>Viridiplantae</taxon>
        <taxon>Chlorophyta</taxon>
        <taxon>core chlorophytes</taxon>
        <taxon>Trebouxiophyceae</taxon>
        <taxon>Trebouxiophyceae incertae sedis</taxon>
        <taxon>Coccomyxaceae</taxon>
        <taxon>Coccomyxa</taxon>
    </lineage>
</organism>
<evidence type="ECO:0000256" key="7">
    <source>
        <dbReference type="ARBA" id="ARBA00047899"/>
    </source>
</evidence>
<dbReference type="CDD" id="cd00180">
    <property type="entry name" value="PKc"/>
    <property type="match status" value="1"/>
</dbReference>
<dbReference type="SUPFAM" id="SSF56112">
    <property type="entry name" value="Protein kinase-like (PK-like)"/>
    <property type="match status" value="1"/>
</dbReference>
<evidence type="ECO:0000256" key="5">
    <source>
        <dbReference type="ARBA" id="ARBA00022777"/>
    </source>
</evidence>
<dbReference type="Gene3D" id="1.10.510.10">
    <property type="entry name" value="Transferase(Phosphotransferase) domain 1"/>
    <property type="match status" value="1"/>
</dbReference>
<dbReference type="InterPro" id="IPR011009">
    <property type="entry name" value="Kinase-like_dom_sf"/>
</dbReference>
<dbReference type="InterPro" id="IPR008271">
    <property type="entry name" value="Ser/Thr_kinase_AS"/>
</dbReference>
<comment type="caution">
    <text evidence="10">The sequence shown here is derived from an EMBL/GenBank/DDBJ whole genome shotgun (WGS) entry which is preliminary data.</text>
</comment>
<dbReference type="SMART" id="SM00220">
    <property type="entry name" value="S_TKc"/>
    <property type="match status" value="1"/>
</dbReference>
<dbReference type="PANTHER" id="PTHR24343">
    <property type="entry name" value="SERINE/THREONINE KINASE"/>
    <property type="match status" value="1"/>
</dbReference>
<evidence type="ECO:0000256" key="8">
    <source>
        <dbReference type="ARBA" id="ARBA00048679"/>
    </source>
</evidence>
<keyword evidence="11" id="KW-1185">Reference proteome</keyword>
<keyword evidence="4" id="KW-0547">Nucleotide-binding</keyword>